<proteinExistence type="predicted"/>
<dbReference type="InterPro" id="IPR011044">
    <property type="entry name" value="Quino_amine_DH_bsu"/>
</dbReference>
<protein>
    <submittedName>
        <fullName evidence="1">Uncharacterized protein</fullName>
    </submittedName>
</protein>
<accession>A0A8J7W7G3</accession>
<evidence type="ECO:0000313" key="2">
    <source>
        <dbReference type="Proteomes" id="UP000730161"/>
    </source>
</evidence>
<name>A0A8J7W7G3_9EURY</name>
<evidence type="ECO:0000313" key="1">
    <source>
        <dbReference type="EMBL" id="MBR1369794.1"/>
    </source>
</evidence>
<dbReference type="Gene3D" id="2.130.10.10">
    <property type="entry name" value="YVTN repeat-like/Quinoprotein amine dehydrogenase"/>
    <property type="match status" value="1"/>
</dbReference>
<gene>
    <name evidence="1" type="ORF">RJ53_10035</name>
</gene>
<dbReference type="AlphaFoldDB" id="A0A8J7W7G3"/>
<comment type="caution">
    <text evidence="1">The sequence shown here is derived from an EMBL/GenBank/DDBJ whole genome shotgun (WGS) entry which is preliminary data.</text>
</comment>
<keyword evidence="2" id="KW-1185">Reference proteome</keyword>
<sequence>MFIILLIFISMNVLVPSVFANEAEWETNRINAVFDLVESSFDTWYIIGAGGWLQERDLSGNLIKEVHFEGSKLTGFSLSPLGDYYTVLAGNRLSQYDSKHNRIWQKFIVVDAGSGEGYRIVSGDHYSVVGGDIGGQPHIFILDFGGDIFEYYLTSAKFADARFSGDGRTMMIAAGDIARIDEGGRVLMTYEAPYITHRDFIAFPPNMREIIWSDPRTGEIKNNVLGSNAEKLTEKWKYRVGSTPVISYDHENILIKATPDCNYIVGAYQDNSIRVIDQRGDLVWKTDLSSAISDLDITDDGSYVLVSTLDKISVFDKNGAEIGSIQTAGRAMPVRISSDGASFVYYADNKVYGQTVASLKTPTPPSATLNIESAPESVTPIEEPTLIETQPEQSSVADPTPSQQTPLSPVIAITSVLSLALLMRSARRIP</sequence>
<dbReference type="InterPro" id="IPR015943">
    <property type="entry name" value="WD40/YVTN_repeat-like_dom_sf"/>
</dbReference>
<dbReference type="SUPFAM" id="SSF50969">
    <property type="entry name" value="YVTN repeat-like/Quinoprotein amine dehydrogenase"/>
    <property type="match status" value="1"/>
</dbReference>
<dbReference type="Proteomes" id="UP000730161">
    <property type="component" value="Unassembled WGS sequence"/>
</dbReference>
<organism evidence="1 2">
    <name type="scientific">Methanocalculus chunghsingensis</name>
    <dbReference type="NCBI Taxonomy" id="156457"/>
    <lineage>
        <taxon>Archaea</taxon>
        <taxon>Methanobacteriati</taxon>
        <taxon>Methanobacteriota</taxon>
        <taxon>Stenosarchaea group</taxon>
        <taxon>Methanomicrobia</taxon>
        <taxon>Methanomicrobiales</taxon>
        <taxon>Methanocalculaceae</taxon>
        <taxon>Methanocalculus</taxon>
    </lineage>
</organism>
<dbReference type="EMBL" id="JWHL01000020">
    <property type="protein sequence ID" value="MBR1369794.1"/>
    <property type="molecule type" value="Genomic_DNA"/>
</dbReference>
<reference evidence="1" key="1">
    <citation type="submission" date="2014-12" db="EMBL/GenBank/DDBJ databases">
        <authorList>
            <person name="Huang H.-H."/>
            <person name="Chen S.-C."/>
            <person name="Lai M.-C."/>
        </authorList>
    </citation>
    <scope>NUCLEOTIDE SEQUENCE</scope>
    <source>
        <strain evidence="1">K1F9705b</strain>
    </source>
</reference>